<keyword evidence="2" id="KW-0378">Hydrolase</keyword>
<comment type="caution">
    <text evidence="2">The sequence shown here is derived from an EMBL/GenBank/DDBJ whole genome shotgun (WGS) entry which is preliminary data.</text>
</comment>
<dbReference type="Pfam" id="PF03372">
    <property type="entry name" value="Exo_endo_phos"/>
    <property type="match status" value="1"/>
</dbReference>
<dbReference type="Proteomes" id="UP000749740">
    <property type="component" value="Unassembled WGS sequence"/>
</dbReference>
<keyword evidence="2" id="KW-0255">Endonuclease</keyword>
<dbReference type="InterPro" id="IPR005135">
    <property type="entry name" value="Endo/exonuclease/phosphatase"/>
</dbReference>
<dbReference type="EMBL" id="JABDYF010000001">
    <property type="protein sequence ID" value="MBX5087852.1"/>
    <property type="molecule type" value="Genomic_DNA"/>
</dbReference>
<dbReference type="Gene3D" id="3.60.10.10">
    <property type="entry name" value="Endonuclease/exonuclease/phosphatase"/>
    <property type="match status" value="1"/>
</dbReference>
<evidence type="ECO:0000313" key="5">
    <source>
        <dbReference type="Proteomes" id="UP000770629"/>
    </source>
</evidence>
<dbReference type="GO" id="GO:0006506">
    <property type="term" value="P:GPI anchor biosynthetic process"/>
    <property type="evidence" value="ECO:0007669"/>
    <property type="project" value="TreeGrafter"/>
</dbReference>
<name>A0A9Q3QYM4_9HYPH</name>
<dbReference type="GO" id="GO:0004519">
    <property type="term" value="F:endonuclease activity"/>
    <property type="evidence" value="ECO:0007669"/>
    <property type="project" value="UniProtKB-KW"/>
</dbReference>
<evidence type="ECO:0000313" key="3">
    <source>
        <dbReference type="EMBL" id="MBX5087852.1"/>
    </source>
</evidence>
<dbReference type="EMBL" id="JABDYC010000004">
    <property type="protein sequence ID" value="MBX5024125.1"/>
    <property type="molecule type" value="Genomic_DNA"/>
</dbReference>
<evidence type="ECO:0000313" key="4">
    <source>
        <dbReference type="Proteomes" id="UP000749740"/>
    </source>
</evidence>
<dbReference type="RefSeq" id="WP_221107742.1">
    <property type="nucleotide sequence ID" value="NZ_JABDXQ010000015.1"/>
</dbReference>
<feature type="domain" description="Endonuclease/exonuclease/phosphatase" evidence="1">
    <location>
        <begin position="9"/>
        <end position="232"/>
    </location>
</feature>
<keyword evidence="5" id="KW-1185">Reference proteome</keyword>
<evidence type="ECO:0000259" key="1">
    <source>
        <dbReference type="Pfam" id="PF03372"/>
    </source>
</evidence>
<dbReference type="PANTHER" id="PTHR14859:SF15">
    <property type="entry name" value="ENDONUCLEASE_EXONUCLEASE_PHOSPHATASE DOMAIN-CONTAINING PROTEIN"/>
    <property type="match status" value="1"/>
</dbReference>
<gene>
    <name evidence="3" type="ORF">HJB60_01485</name>
    <name evidence="2" type="ORF">HJB63_16305</name>
</gene>
<dbReference type="InterPro" id="IPR051916">
    <property type="entry name" value="GPI-anchor_lipid_remodeler"/>
</dbReference>
<dbReference type="Proteomes" id="UP000770629">
    <property type="component" value="Unassembled WGS sequence"/>
</dbReference>
<dbReference type="SUPFAM" id="SSF56219">
    <property type="entry name" value="DNase I-like"/>
    <property type="match status" value="1"/>
</dbReference>
<dbReference type="PANTHER" id="PTHR14859">
    <property type="entry name" value="CALCOFLUOR WHITE HYPERSENSITIVE PROTEIN PRECURSOR"/>
    <property type="match status" value="1"/>
</dbReference>
<organism evidence="2 4">
    <name type="scientific">Rhizobium lentis</name>
    <dbReference type="NCBI Taxonomy" id="1138194"/>
    <lineage>
        <taxon>Bacteria</taxon>
        <taxon>Pseudomonadati</taxon>
        <taxon>Pseudomonadota</taxon>
        <taxon>Alphaproteobacteria</taxon>
        <taxon>Hyphomicrobiales</taxon>
        <taxon>Rhizobiaceae</taxon>
        <taxon>Rhizobium/Agrobacterium group</taxon>
        <taxon>Rhizobium</taxon>
    </lineage>
</organism>
<evidence type="ECO:0000313" key="2">
    <source>
        <dbReference type="EMBL" id="MBX5024125.1"/>
    </source>
</evidence>
<keyword evidence="2" id="KW-0540">Nuclease</keyword>
<sequence length="242" mass="26052">MPRKTIKLLTYNVHSCIGSDRKLDPGRIASVIAETEADIIALQEVDVGRRRTGGIDQAHIIASLLKMQAHFHPALSVAEEQYGDAIITALPTGAVKSGPLPSIGETRGALSVEITVGDQKLLVVNTHLGLRGRERIQQMTTLLNSGWLHGTAESPLPTVLCGDFNAIPSSATYRLVTRTLKDAQLAGPGAPRATFPARYPLMRLDHIFVSGDLVVKKAAVFENRLTRVASDHLPLLAEIGFA</sequence>
<reference evidence="2 5" key="1">
    <citation type="submission" date="2020-04" db="EMBL/GenBank/DDBJ databases">
        <title>Global-level population genomics: horizontal gene transfer, symbiosis and evolution in Rhizobia.</title>
        <authorList>
            <person name="Gai Y."/>
        </authorList>
    </citation>
    <scope>NUCLEOTIDE SEQUENCE</scope>
    <source>
        <strain evidence="3 5">BLR33</strain>
        <strain evidence="2">BLR57</strain>
    </source>
</reference>
<dbReference type="InterPro" id="IPR036691">
    <property type="entry name" value="Endo/exonu/phosph_ase_sf"/>
</dbReference>
<dbReference type="GO" id="GO:0016020">
    <property type="term" value="C:membrane"/>
    <property type="evidence" value="ECO:0007669"/>
    <property type="project" value="GOC"/>
</dbReference>
<proteinExistence type="predicted"/>
<dbReference type="AlphaFoldDB" id="A0A9Q3QYM4"/>
<accession>A0A9Q3QYM4</accession>
<protein>
    <submittedName>
        <fullName evidence="2">Endonuclease/exonuclease/phosphatase family protein</fullName>
    </submittedName>
</protein>